<dbReference type="EMBL" id="CP050919">
    <property type="protein sequence ID" value="QIX59349.1"/>
    <property type="molecule type" value="Genomic_DNA"/>
</dbReference>
<dbReference type="InterPro" id="IPR013762">
    <property type="entry name" value="Integrase-like_cat_sf"/>
</dbReference>
<feature type="domain" description="Tyr recombinase" evidence="6">
    <location>
        <begin position="120"/>
        <end position="309"/>
    </location>
</feature>
<dbReference type="InterPro" id="IPR002104">
    <property type="entry name" value="Integrase_catalytic"/>
</dbReference>
<evidence type="ECO:0000313" key="8">
    <source>
        <dbReference type="EMBL" id="QIX59349.1"/>
    </source>
</evidence>
<keyword evidence="3 5" id="KW-0238">DNA-binding</keyword>
<reference evidence="8 9" key="1">
    <citation type="submission" date="2020-04" db="EMBL/GenBank/DDBJ databases">
        <title>Novel strain L. Fermentum HFD1 producer antibacterial peptides.</title>
        <authorList>
            <person name="Ozhegov G.D."/>
            <person name="Pavlova A.S."/>
            <person name="Zhuravleva D.E."/>
            <person name="Gogoleva N.V."/>
            <person name="Shagimardanova E.I."/>
            <person name="Markelova M.I."/>
            <person name="Yarullina D.R."/>
            <person name="Kayumov A.R."/>
        </authorList>
    </citation>
    <scope>NUCLEOTIDE SEQUENCE [LARGE SCALE GENOMIC DNA]</scope>
    <source>
        <strain evidence="8 9">HFD1</strain>
    </source>
</reference>
<feature type="domain" description="Core-binding (CB)" evidence="7">
    <location>
        <begin position="20"/>
        <end position="99"/>
    </location>
</feature>
<dbReference type="InterPro" id="IPR010998">
    <property type="entry name" value="Integrase_recombinase_N"/>
</dbReference>
<name>A0AAJ4KWM6_LIMFE</name>
<dbReference type="PROSITE" id="PS51898">
    <property type="entry name" value="TYR_RECOMBINASE"/>
    <property type="match status" value="1"/>
</dbReference>
<evidence type="ECO:0000259" key="7">
    <source>
        <dbReference type="PROSITE" id="PS51900"/>
    </source>
</evidence>
<dbReference type="InterPro" id="IPR011010">
    <property type="entry name" value="DNA_brk_join_enz"/>
</dbReference>
<evidence type="ECO:0000256" key="2">
    <source>
        <dbReference type="ARBA" id="ARBA00022908"/>
    </source>
</evidence>
<dbReference type="PANTHER" id="PTHR30349">
    <property type="entry name" value="PHAGE INTEGRASE-RELATED"/>
    <property type="match status" value="1"/>
</dbReference>
<dbReference type="GO" id="GO:0015074">
    <property type="term" value="P:DNA integration"/>
    <property type="evidence" value="ECO:0007669"/>
    <property type="project" value="UniProtKB-KW"/>
</dbReference>
<dbReference type="AlphaFoldDB" id="A0AAJ4KWM6"/>
<evidence type="ECO:0000256" key="1">
    <source>
        <dbReference type="ARBA" id="ARBA00008857"/>
    </source>
</evidence>
<dbReference type="Proteomes" id="UP000503169">
    <property type="component" value="Chromosome"/>
</dbReference>
<keyword evidence="2" id="KW-0229">DNA integration</keyword>
<evidence type="ECO:0000256" key="3">
    <source>
        <dbReference type="ARBA" id="ARBA00023125"/>
    </source>
</evidence>
<evidence type="ECO:0000256" key="4">
    <source>
        <dbReference type="ARBA" id="ARBA00023172"/>
    </source>
</evidence>
<dbReference type="InterPro" id="IPR050090">
    <property type="entry name" value="Tyrosine_recombinase_XerCD"/>
</dbReference>
<dbReference type="InterPro" id="IPR044068">
    <property type="entry name" value="CB"/>
</dbReference>
<dbReference type="GO" id="GO:0003677">
    <property type="term" value="F:DNA binding"/>
    <property type="evidence" value="ECO:0007669"/>
    <property type="project" value="UniProtKB-UniRule"/>
</dbReference>
<evidence type="ECO:0000256" key="5">
    <source>
        <dbReference type="PROSITE-ProRule" id="PRU01248"/>
    </source>
</evidence>
<protein>
    <submittedName>
        <fullName evidence="8">Tyrosine recombinase XerD</fullName>
    </submittedName>
</protein>
<dbReference type="Gene3D" id="1.10.443.10">
    <property type="entry name" value="Intergrase catalytic core"/>
    <property type="match status" value="1"/>
</dbReference>
<dbReference type="SUPFAM" id="SSF56349">
    <property type="entry name" value="DNA breaking-rejoining enzymes"/>
    <property type="match status" value="1"/>
</dbReference>
<gene>
    <name evidence="8" type="primary">xerD_3</name>
    <name evidence="8" type="ORF">HCY95_01809</name>
</gene>
<comment type="similarity">
    <text evidence="1">Belongs to the 'phage' integrase family.</text>
</comment>
<accession>A0AAJ4KWM6</accession>
<evidence type="ECO:0000259" key="6">
    <source>
        <dbReference type="PROSITE" id="PS51898"/>
    </source>
</evidence>
<proteinExistence type="inferred from homology"/>
<keyword evidence="4" id="KW-0233">DNA recombination</keyword>
<dbReference type="Gene3D" id="1.10.150.130">
    <property type="match status" value="1"/>
</dbReference>
<dbReference type="InterPro" id="IPR004107">
    <property type="entry name" value="Integrase_SAM-like_N"/>
</dbReference>
<dbReference type="PROSITE" id="PS51900">
    <property type="entry name" value="CB"/>
    <property type="match status" value="1"/>
</dbReference>
<organism evidence="8 9">
    <name type="scientific">Limosilactobacillus fermentum</name>
    <name type="common">Lactobacillus fermentum</name>
    <dbReference type="NCBI Taxonomy" id="1613"/>
    <lineage>
        <taxon>Bacteria</taxon>
        <taxon>Bacillati</taxon>
        <taxon>Bacillota</taxon>
        <taxon>Bacilli</taxon>
        <taxon>Lactobacillales</taxon>
        <taxon>Lactobacillaceae</taxon>
        <taxon>Limosilactobacillus</taxon>
    </lineage>
</organism>
<dbReference type="GO" id="GO:0006310">
    <property type="term" value="P:DNA recombination"/>
    <property type="evidence" value="ECO:0007669"/>
    <property type="project" value="UniProtKB-KW"/>
</dbReference>
<dbReference type="Pfam" id="PF02899">
    <property type="entry name" value="Phage_int_SAM_1"/>
    <property type="match status" value="1"/>
</dbReference>
<sequence>MNGEIITKTQNNNDLLLKKDNQKELFNRFIVFIDASPNTIRTYRGSLRQWFKYLSQVGAGNPTPDTVRAYRQHLRDTGKKPTTIQNYIIAVKQFFKWTEDEGLYPNIAKHIKGAKISHEHKKDYLTSAQARNVLKIIDQSTLKGKRDYAMLALMLTMGLRTIEVSRANVDDIRTQGDAVVMYVQGKGHVEKDAPVRMPGHVETAIRAYLKARGKTSSGAPLFASTSHNNLGKRMTTRSISGIVKQSFINAGYDSPRLTAHSTRHTSATLNLLNGATLQETQQLLRHVNLQTTEIYAHNLNAIKNKSSQRVDNAIFNN</sequence>
<dbReference type="Pfam" id="PF00589">
    <property type="entry name" value="Phage_integrase"/>
    <property type="match status" value="1"/>
</dbReference>
<dbReference type="PANTHER" id="PTHR30349:SF64">
    <property type="entry name" value="PROPHAGE INTEGRASE INTD-RELATED"/>
    <property type="match status" value="1"/>
</dbReference>
<evidence type="ECO:0000313" key="9">
    <source>
        <dbReference type="Proteomes" id="UP000503169"/>
    </source>
</evidence>